<dbReference type="Pfam" id="PF07596">
    <property type="entry name" value="SBP_bac_10"/>
    <property type="match status" value="1"/>
</dbReference>
<sequence>MQKQQKRGFTLVELLVVIAIIGVLIALLLPAVQAAREAARRMHCTNNMKQLGLALHNYHDTFNTLPYASNEYGRTAGSSVHTWTESILPFIEQKALYDQIDFRFHVHDNVNETLLTGLRAPWQECPSNPHGDSMRRGDGQPFDNWAGDTPVMCYAPCMGPEKSDGVPPDCPGDNSYCFQQNTSWSNKAASASPGVFSGRSEFCTNFSGITDGLSNTLMLSERRGELTRWMCLYCPNFQGCPTSQAINSKFIEPTNMAAVVNNIGASSFHPGGAVFTLADASVQFLPETIDHRTYNAMGGRVDGLPITLP</sequence>
<dbReference type="InterPro" id="IPR011453">
    <property type="entry name" value="DUF1559"/>
</dbReference>
<evidence type="ECO:0000313" key="2">
    <source>
        <dbReference type="EMBL" id="PQO45044.1"/>
    </source>
</evidence>
<comment type="caution">
    <text evidence="2">The sequence shown here is derived from an EMBL/GenBank/DDBJ whole genome shotgun (WGS) entry which is preliminary data.</text>
</comment>
<dbReference type="Pfam" id="PF07963">
    <property type="entry name" value="N_methyl"/>
    <property type="match status" value="1"/>
</dbReference>
<proteinExistence type="predicted"/>
<accession>A0A2S8GM06</accession>
<dbReference type="OrthoDB" id="276576at2"/>
<gene>
    <name evidence="2" type="ORF">C5Y93_16045</name>
</gene>
<dbReference type="NCBIfam" id="TIGR04294">
    <property type="entry name" value="pre_pil_HX9DG"/>
    <property type="match status" value="1"/>
</dbReference>
<protein>
    <submittedName>
        <fullName evidence="2">Prepilin-type cleavage/methylation domain-containing protein</fullName>
    </submittedName>
</protein>
<dbReference type="Proteomes" id="UP000237819">
    <property type="component" value="Unassembled WGS sequence"/>
</dbReference>
<dbReference type="RefSeq" id="WP_105336596.1">
    <property type="nucleotide sequence ID" value="NZ_PUHZ01000016.1"/>
</dbReference>
<evidence type="ECO:0000313" key="3">
    <source>
        <dbReference type="Proteomes" id="UP000237819"/>
    </source>
</evidence>
<reference evidence="2 3" key="1">
    <citation type="submission" date="2018-02" db="EMBL/GenBank/DDBJ databases">
        <title>Comparative genomes isolates from brazilian mangrove.</title>
        <authorList>
            <person name="Araujo J.E."/>
            <person name="Taketani R.G."/>
            <person name="Silva M.C.P."/>
            <person name="Loureco M.V."/>
            <person name="Andreote F.D."/>
        </authorList>
    </citation>
    <scope>NUCLEOTIDE SEQUENCE [LARGE SCALE GENOMIC DNA]</scope>
    <source>
        <strain evidence="2 3">Nap-Phe MGV</strain>
    </source>
</reference>
<name>A0A2S8GM06_9BACT</name>
<dbReference type="InterPro" id="IPR012902">
    <property type="entry name" value="N_methyl_site"/>
</dbReference>
<feature type="domain" description="DUF1559" evidence="1">
    <location>
        <begin position="33"/>
        <end position="291"/>
    </location>
</feature>
<dbReference type="InterPro" id="IPR027558">
    <property type="entry name" value="Pre_pil_HX9DG_C"/>
</dbReference>
<organism evidence="2 3">
    <name type="scientific">Blastopirellula marina</name>
    <dbReference type="NCBI Taxonomy" id="124"/>
    <lineage>
        <taxon>Bacteria</taxon>
        <taxon>Pseudomonadati</taxon>
        <taxon>Planctomycetota</taxon>
        <taxon>Planctomycetia</taxon>
        <taxon>Pirellulales</taxon>
        <taxon>Pirellulaceae</taxon>
        <taxon>Blastopirellula</taxon>
    </lineage>
</organism>
<dbReference type="PROSITE" id="PS00409">
    <property type="entry name" value="PROKAR_NTER_METHYL"/>
    <property type="match status" value="1"/>
</dbReference>
<dbReference type="PANTHER" id="PTHR30093">
    <property type="entry name" value="GENERAL SECRETION PATHWAY PROTEIN G"/>
    <property type="match status" value="1"/>
</dbReference>
<dbReference type="PANTHER" id="PTHR30093:SF2">
    <property type="entry name" value="TYPE II SECRETION SYSTEM PROTEIN H"/>
    <property type="match status" value="1"/>
</dbReference>
<dbReference type="SUPFAM" id="SSF54523">
    <property type="entry name" value="Pili subunits"/>
    <property type="match status" value="1"/>
</dbReference>
<evidence type="ECO:0000259" key="1">
    <source>
        <dbReference type="Pfam" id="PF07596"/>
    </source>
</evidence>
<dbReference type="InterPro" id="IPR045584">
    <property type="entry name" value="Pilin-like"/>
</dbReference>
<dbReference type="EMBL" id="PUHZ01000016">
    <property type="protein sequence ID" value="PQO45044.1"/>
    <property type="molecule type" value="Genomic_DNA"/>
</dbReference>
<dbReference type="Gene3D" id="3.30.700.10">
    <property type="entry name" value="Glycoprotein, Type 4 Pilin"/>
    <property type="match status" value="1"/>
</dbReference>
<dbReference type="AlphaFoldDB" id="A0A2S8GM06"/>
<dbReference type="NCBIfam" id="TIGR02532">
    <property type="entry name" value="IV_pilin_GFxxxE"/>
    <property type="match status" value="1"/>
</dbReference>